<dbReference type="Proteomes" id="UP000587760">
    <property type="component" value="Unassembled WGS sequence"/>
</dbReference>
<dbReference type="AlphaFoldDB" id="A0A841R2N8"/>
<sequence length="31" mass="3361">MYSIKRNAPVMADAGAYAFRDGVSRGSMQIP</sequence>
<protein>
    <submittedName>
        <fullName evidence="1">Uncharacterized protein</fullName>
    </submittedName>
</protein>
<dbReference type="EMBL" id="JACHGJ010000001">
    <property type="protein sequence ID" value="MBB6479294.1"/>
    <property type="molecule type" value="Genomic_DNA"/>
</dbReference>
<keyword evidence="2" id="KW-1185">Reference proteome</keyword>
<proteinExistence type="predicted"/>
<evidence type="ECO:0000313" key="1">
    <source>
        <dbReference type="EMBL" id="MBB6479294.1"/>
    </source>
</evidence>
<evidence type="ECO:0000313" key="2">
    <source>
        <dbReference type="Proteomes" id="UP000587760"/>
    </source>
</evidence>
<comment type="caution">
    <text evidence="1">The sequence shown here is derived from an EMBL/GenBank/DDBJ whole genome shotgun (WGS) entry which is preliminary data.</text>
</comment>
<accession>A0A841R2N8</accession>
<name>A0A841R2N8_9SPIO</name>
<reference evidence="1 2" key="1">
    <citation type="submission" date="2020-08" db="EMBL/GenBank/DDBJ databases">
        <title>Genomic Encyclopedia of Type Strains, Phase IV (KMG-IV): sequencing the most valuable type-strain genomes for metagenomic binning, comparative biology and taxonomic classification.</title>
        <authorList>
            <person name="Goeker M."/>
        </authorList>
    </citation>
    <scope>NUCLEOTIDE SEQUENCE [LARGE SCALE GENOMIC DNA]</scope>
    <source>
        <strain evidence="1 2">DSM 2461</strain>
    </source>
</reference>
<organism evidence="1 2">
    <name type="scientific">Spirochaeta isovalerica</name>
    <dbReference type="NCBI Taxonomy" id="150"/>
    <lineage>
        <taxon>Bacteria</taxon>
        <taxon>Pseudomonadati</taxon>
        <taxon>Spirochaetota</taxon>
        <taxon>Spirochaetia</taxon>
        <taxon>Spirochaetales</taxon>
        <taxon>Spirochaetaceae</taxon>
        <taxon>Spirochaeta</taxon>
    </lineage>
</organism>
<gene>
    <name evidence="1" type="ORF">HNR50_000927</name>
</gene>